<evidence type="ECO:0000313" key="8">
    <source>
        <dbReference type="Proteomes" id="UP000334019"/>
    </source>
</evidence>
<keyword evidence="4 5" id="KW-0472">Membrane</keyword>
<dbReference type="PIRSF" id="PIRSF006648">
    <property type="entry name" value="DrrB"/>
    <property type="match status" value="1"/>
</dbReference>
<dbReference type="PRINTS" id="PR00164">
    <property type="entry name" value="ABC2TRNSPORT"/>
</dbReference>
<protein>
    <recommendedName>
        <fullName evidence="5">Transport permease protein</fullName>
    </recommendedName>
</protein>
<dbReference type="EMBL" id="CP045851">
    <property type="protein sequence ID" value="QGG97029.1"/>
    <property type="molecule type" value="Genomic_DNA"/>
</dbReference>
<feature type="domain" description="ABC transmembrane type-2" evidence="6">
    <location>
        <begin position="35"/>
        <end position="264"/>
    </location>
</feature>
<evidence type="ECO:0000313" key="7">
    <source>
        <dbReference type="EMBL" id="QGG97029.1"/>
    </source>
</evidence>
<feature type="transmembrane region" description="Helical" evidence="5">
    <location>
        <begin position="74"/>
        <end position="98"/>
    </location>
</feature>
<dbReference type="GO" id="GO:0140359">
    <property type="term" value="F:ABC-type transporter activity"/>
    <property type="evidence" value="ECO:0007669"/>
    <property type="project" value="InterPro"/>
</dbReference>
<dbReference type="InterPro" id="IPR000412">
    <property type="entry name" value="ABC_2_transport"/>
</dbReference>
<evidence type="ECO:0000259" key="6">
    <source>
        <dbReference type="PROSITE" id="PS51012"/>
    </source>
</evidence>
<dbReference type="GO" id="GO:0043190">
    <property type="term" value="C:ATP-binding cassette (ABC) transporter complex"/>
    <property type="evidence" value="ECO:0007669"/>
    <property type="project" value="InterPro"/>
</dbReference>
<sequence>MGRPAVHEGAPGVTPRLRATAIIERNVLAYRRMLAPFLTGFLEPLLYLGSIGIGVGALVGGVEVDGRTVPYEVFVAPGLFVVAAMNGAIMDTTFGFFVKFKYGKTYDAILVTPLGVRDVAVGEVSWAVIRGGIYATVFLLAMLALGLIESAWAVLALPVAMLVAFAFAGAGLAASTFMRSFVDFDFINLAMVPLFLFSATFFPLDRYPDWLARVISVTPLYQGVALSRAVVLGDVHLGLLAHAAYLLVMGAVGVRIAGRRLGILLQP</sequence>
<evidence type="ECO:0000256" key="1">
    <source>
        <dbReference type="ARBA" id="ARBA00004141"/>
    </source>
</evidence>
<evidence type="ECO:0000256" key="4">
    <source>
        <dbReference type="ARBA" id="ARBA00023136"/>
    </source>
</evidence>
<feature type="transmembrane region" description="Helical" evidence="5">
    <location>
        <begin position="151"/>
        <end position="174"/>
    </location>
</feature>
<dbReference type="Pfam" id="PF01061">
    <property type="entry name" value="ABC2_membrane"/>
    <property type="match status" value="1"/>
</dbReference>
<feature type="transmembrane region" description="Helical" evidence="5">
    <location>
        <begin position="41"/>
        <end position="62"/>
    </location>
</feature>
<dbReference type="InterPro" id="IPR047817">
    <property type="entry name" value="ABC2_TM_bact-type"/>
</dbReference>
<keyword evidence="5" id="KW-0813">Transport</keyword>
<dbReference type="PANTHER" id="PTHR43229">
    <property type="entry name" value="NODULATION PROTEIN J"/>
    <property type="match status" value="1"/>
</dbReference>
<keyword evidence="2 5" id="KW-0812">Transmembrane</keyword>
<dbReference type="PROSITE" id="PS51012">
    <property type="entry name" value="ABC_TM2"/>
    <property type="match status" value="1"/>
</dbReference>
<feature type="transmembrane region" description="Helical" evidence="5">
    <location>
        <begin position="186"/>
        <end position="204"/>
    </location>
</feature>
<keyword evidence="3 5" id="KW-1133">Transmembrane helix</keyword>
<dbReference type="InterPro" id="IPR051784">
    <property type="entry name" value="Nod_factor_ABC_transporter"/>
</dbReference>
<dbReference type="AlphaFoldDB" id="A0A5Q2RJR0"/>
<evidence type="ECO:0000256" key="3">
    <source>
        <dbReference type="ARBA" id="ARBA00022989"/>
    </source>
</evidence>
<evidence type="ECO:0000256" key="2">
    <source>
        <dbReference type="ARBA" id="ARBA00022692"/>
    </source>
</evidence>
<keyword evidence="5" id="KW-1003">Cell membrane</keyword>
<feature type="transmembrane region" description="Helical" evidence="5">
    <location>
        <begin position="119"/>
        <end position="145"/>
    </location>
</feature>
<reference evidence="7 8" key="1">
    <citation type="submission" date="2019-11" db="EMBL/GenBank/DDBJ databases">
        <authorList>
            <person name="He Y."/>
        </authorList>
    </citation>
    <scope>NUCLEOTIDE SEQUENCE [LARGE SCALE GENOMIC DNA]</scope>
    <source>
        <strain evidence="7 8">SCSIO 58843</strain>
    </source>
</reference>
<dbReference type="Proteomes" id="UP000334019">
    <property type="component" value="Chromosome"/>
</dbReference>
<gene>
    <name evidence="7" type="ORF">GH723_07940</name>
</gene>
<dbReference type="InterPro" id="IPR013525">
    <property type="entry name" value="ABC2_TM"/>
</dbReference>
<feature type="transmembrane region" description="Helical" evidence="5">
    <location>
        <begin position="235"/>
        <end position="257"/>
    </location>
</feature>
<comment type="similarity">
    <text evidence="5">Belongs to the ABC-2 integral membrane protein family.</text>
</comment>
<accession>A0A5Q2RJR0</accession>
<organism evidence="7 8">
    <name type="scientific">Actinomarinicola tropica</name>
    <dbReference type="NCBI Taxonomy" id="2789776"/>
    <lineage>
        <taxon>Bacteria</taxon>
        <taxon>Bacillati</taxon>
        <taxon>Actinomycetota</taxon>
        <taxon>Acidimicrobiia</taxon>
        <taxon>Acidimicrobiales</taxon>
        <taxon>Iamiaceae</taxon>
        <taxon>Actinomarinicola</taxon>
    </lineage>
</organism>
<dbReference type="KEGG" id="atq:GH723_07940"/>
<comment type="subcellular location">
    <subcellularLocation>
        <location evidence="5">Cell membrane</location>
        <topology evidence="5">Multi-pass membrane protein</topology>
    </subcellularLocation>
    <subcellularLocation>
        <location evidence="1">Membrane</location>
        <topology evidence="1">Multi-pass membrane protein</topology>
    </subcellularLocation>
</comment>
<keyword evidence="8" id="KW-1185">Reference proteome</keyword>
<evidence type="ECO:0000256" key="5">
    <source>
        <dbReference type="RuleBase" id="RU361157"/>
    </source>
</evidence>
<dbReference type="PANTHER" id="PTHR43229:SF2">
    <property type="entry name" value="NODULATION PROTEIN J"/>
    <property type="match status" value="1"/>
</dbReference>
<name>A0A5Q2RJR0_9ACTN</name>
<proteinExistence type="inferred from homology"/>